<dbReference type="AlphaFoldDB" id="A0A4C1XFJ1"/>
<dbReference type="OrthoDB" id="7487845at2759"/>
<keyword evidence="3" id="KW-1185">Reference proteome</keyword>
<sequence>MPSTLIFVGLPEDSKSSITSPTPLIKYPIPSQKAENAPVTFLRLRVFMGGGDRLLSNDSPACLSFDFTIKKELILSSSVSVGFAVNDRDHGPVLVVNSGSSIRSGAGINTDLGLSLGINGCRRRVTIPTTDDSLKESSRHRKSLGTGTDRVHSTGHWSGPEKWEIWYSLTILTKGSLTLVSHECR</sequence>
<evidence type="ECO:0000313" key="2">
    <source>
        <dbReference type="EMBL" id="GBP61027.1"/>
    </source>
</evidence>
<protein>
    <submittedName>
        <fullName evidence="2">Uncharacterized protein</fullName>
    </submittedName>
</protein>
<proteinExistence type="predicted"/>
<comment type="caution">
    <text evidence="2">The sequence shown here is derived from an EMBL/GenBank/DDBJ whole genome shotgun (WGS) entry which is preliminary data.</text>
</comment>
<evidence type="ECO:0000313" key="3">
    <source>
        <dbReference type="Proteomes" id="UP000299102"/>
    </source>
</evidence>
<organism evidence="2 3">
    <name type="scientific">Eumeta variegata</name>
    <name type="common">Bagworm moth</name>
    <name type="synonym">Eumeta japonica</name>
    <dbReference type="NCBI Taxonomy" id="151549"/>
    <lineage>
        <taxon>Eukaryota</taxon>
        <taxon>Metazoa</taxon>
        <taxon>Ecdysozoa</taxon>
        <taxon>Arthropoda</taxon>
        <taxon>Hexapoda</taxon>
        <taxon>Insecta</taxon>
        <taxon>Pterygota</taxon>
        <taxon>Neoptera</taxon>
        <taxon>Endopterygota</taxon>
        <taxon>Lepidoptera</taxon>
        <taxon>Glossata</taxon>
        <taxon>Ditrysia</taxon>
        <taxon>Tineoidea</taxon>
        <taxon>Psychidae</taxon>
        <taxon>Oiketicinae</taxon>
        <taxon>Eumeta</taxon>
    </lineage>
</organism>
<dbReference type="EMBL" id="BGZK01000802">
    <property type="protein sequence ID" value="GBP61027.1"/>
    <property type="molecule type" value="Genomic_DNA"/>
</dbReference>
<dbReference type="Proteomes" id="UP000299102">
    <property type="component" value="Unassembled WGS sequence"/>
</dbReference>
<gene>
    <name evidence="2" type="ORF">EVAR_51159_1</name>
</gene>
<accession>A0A4C1XFJ1</accession>
<name>A0A4C1XFJ1_EUMVA</name>
<feature type="region of interest" description="Disordered" evidence="1">
    <location>
        <begin position="129"/>
        <end position="155"/>
    </location>
</feature>
<reference evidence="2 3" key="1">
    <citation type="journal article" date="2019" name="Commun. Biol.">
        <title>The bagworm genome reveals a unique fibroin gene that provides high tensile strength.</title>
        <authorList>
            <person name="Kono N."/>
            <person name="Nakamura H."/>
            <person name="Ohtoshi R."/>
            <person name="Tomita M."/>
            <person name="Numata K."/>
            <person name="Arakawa K."/>
        </authorList>
    </citation>
    <scope>NUCLEOTIDE SEQUENCE [LARGE SCALE GENOMIC DNA]</scope>
</reference>
<evidence type="ECO:0000256" key="1">
    <source>
        <dbReference type="SAM" id="MobiDB-lite"/>
    </source>
</evidence>